<dbReference type="InterPro" id="IPR003591">
    <property type="entry name" value="Leu-rich_rpt_typical-subtyp"/>
</dbReference>
<dbReference type="InterPro" id="IPR057292">
    <property type="entry name" value="PH_S11IP"/>
</dbReference>
<dbReference type="Pfam" id="PF25624">
    <property type="entry name" value="PH_S11IP_C"/>
    <property type="match status" value="1"/>
</dbReference>
<feature type="domain" description="LKB1 serine/threonine kinase interacting protein 1 N-terminal" evidence="8">
    <location>
        <begin position="6"/>
        <end position="91"/>
    </location>
</feature>
<feature type="domain" description="Serine/threonine-protein kinase 11-interacting protein PH" evidence="10">
    <location>
        <begin position="487"/>
        <end position="602"/>
    </location>
</feature>
<dbReference type="Bgee" id="ENSXETG00000007155">
    <property type="expression patterns" value="Expressed in 4-cell stage embryo and 12 other cell types or tissues"/>
</dbReference>
<feature type="compositionally biased region" description="Basic residues" evidence="7">
    <location>
        <begin position="340"/>
        <end position="349"/>
    </location>
</feature>
<accession>A0A6I8QPR5</accession>
<dbReference type="PANTHER" id="PTHR15454:SF69">
    <property type="entry name" value="SERINE_THREONINE-PROTEIN KINASE 11-INTERACTING PROTEIN"/>
    <property type="match status" value="1"/>
</dbReference>
<evidence type="ECO:0000256" key="7">
    <source>
        <dbReference type="SAM" id="MobiDB-lite"/>
    </source>
</evidence>
<keyword evidence="5" id="KW-0433">Leucine-rich repeat</keyword>
<gene>
    <name evidence="12" type="primary">stk11ip</name>
</gene>
<dbReference type="SMART" id="SM00369">
    <property type="entry name" value="LRR_TYP"/>
    <property type="match status" value="3"/>
</dbReference>
<evidence type="ECO:0000259" key="10">
    <source>
        <dbReference type="Pfam" id="PF25357"/>
    </source>
</evidence>
<dbReference type="PROSITE" id="PS51450">
    <property type="entry name" value="LRR"/>
    <property type="match status" value="4"/>
</dbReference>
<dbReference type="SUPFAM" id="SSF52075">
    <property type="entry name" value="Outer arm dynein light chain 1"/>
    <property type="match status" value="1"/>
</dbReference>
<feature type="compositionally biased region" description="Basic and acidic residues" evidence="7">
    <location>
        <begin position="356"/>
        <end position="366"/>
    </location>
</feature>
<dbReference type="Pfam" id="PF15904">
    <property type="entry name" value="LIP1"/>
    <property type="match status" value="1"/>
</dbReference>
<dbReference type="FunFam" id="3.80.10.10:FF:000658">
    <property type="entry name" value="Serine/threonine-protein kinase 11-interacting protein"/>
    <property type="match status" value="1"/>
</dbReference>
<feature type="region of interest" description="Disordered" evidence="7">
    <location>
        <begin position="630"/>
        <end position="656"/>
    </location>
</feature>
<sequence length="1138" mass="125766">MPSEVPESLVQALAQILHEHGDKVLDGSRILALLTPCLQVVTRLFEQLFPRGPGTGFQALPAHPADSVPILRAQFMLDMLQKTPSLKLRCLPPHCLRGLRSVYSQLEVLTCYRCVSSLEEVIALCGGDLSSALPWLVLHTLDFSYNTLKNLDGSLELLNSLKILDLSHNQITECGSYLKVLSELQYLNLGYNHLTAVPELSVGNTAKLHSLILKHNQLSGTSGLENLPNLQHLDLSYNLLLEHSQLSGLARLHNLKQLFLEGNPLYFQKDYRALTAQHLSHKASDNVLLDGKLLSSSEIMNAQAFGEKVRLQPSSSATESSCTGDLTDSYSAAEKSAPRLPRKKSRVKVRTASISERSDSEYERRGQPIVLQHQREIERTDSFREQYGEDWLQYRPHLEGELDPEYVNRPHSPPPRASPSPTAPSSVPKRKSPVPAPEPSPSPPSPKSGHVAPDDQLMEKAEEGLEEHLWGLQEAKKPNEEEGLIGGALCSPVVVCPVLNGQPRNPDWPWVFLRITLHFLLEMDPERGRILLKRELRSLRGIQTSLAPWKCNGEEQELPLLTLSFDSVCEEKQTVNYIVLDNSPESSVTTLLDLLRPMLERNLREKAESQDELTRMQCLKCKTEFRNEVDGGDIYSPESVQQGKEPTAGLHRNHTGDASCPSCGSLHIILAPLNPTGETSTPLRPLSAEPPQGDDGGGGLAAKSFYLSEDEDSSETDSSPNTAPSEAESTIFYSFDTEGQDQQSAQDTGRSSLTGSYKYTALNQSGALSQDGWQISPGPASTLDFRLVDHRLKLYLDMEVLNGDMEEFRCCMKVPVIRFGKVSEFWAVVAVSNQKIYFLEITGEIRDNPSDWLQPIESQSLTSLARLHVGLQEHSLHLGFGGSGGAYTLLTRNQQHCRVFHKHMLDVLAELPARYLGNIQQSSEEPITPQHRLWPFLQDKVGAPESNAPPRFLYVPLFFLREDIVSPNADSPCANANSQLPLLNTASPAALIQGAAAAAPLSLLVTRTHMYLLEEDHQWLPDTPDTELPDSVQMKEKQPISNISSVHLFQSATLHLRIHLYNEVQGIYCILPSQSVLLVASLPLQGVVIECPIPSTQGRTGPPRHREKSQLAPAAQTQPLPALPLPNRSSPKVGGGEV</sequence>
<dbReference type="FunCoup" id="A0A6I8QPR5">
    <property type="interactions" value="2294"/>
</dbReference>
<dbReference type="InterPro" id="IPR031782">
    <property type="entry name" value="LIP1_N"/>
</dbReference>
<evidence type="ECO:0000259" key="9">
    <source>
        <dbReference type="Pfam" id="PF23142"/>
    </source>
</evidence>
<feature type="region of interest" description="Disordered" evidence="7">
    <location>
        <begin position="674"/>
        <end position="702"/>
    </location>
</feature>
<feature type="region of interest" description="Disordered" evidence="7">
    <location>
        <begin position="310"/>
        <end position="367"/>
    </location>
</feature>
<evidence type="ECO:0000256" key="6">
    <source>
        <dbReference type="ARBA" id="ARBA00022737"/>
    </source>
</evidence>
<dbReference type="Pfam" id="PF12799">
    <property type="entry name" value="LRR_4"/>
    <property type="match status" value="1"/>
</dbReference>
<dbReference type="PANTHER" id="PTHR15454">
    <property type="entry name" value="NISCHARIN RELATED"/>
    <property type="match status" value="1"/>
</dbReference>
<dbReference type="Pfam" id="PF25357">
    <property type="entry name" value="PH_S11IP"/>
    <property type="match status" value="1"/>
</dbReference>
<dbReference type="Pfam" id="PF23142">
    <property type="entry name" value="PH_PLEKHM2"/>
    <property type="match status" value="1"/>
</dbReference>
<feature type="compositionally biased region" description="Low complexity" evidence="7">
    <location>
        <begin position="1110"/>
        <end position="1120"/>
    </location>
</feature>
<dbReference type="Ensembl" id="ENSXETT00000070108">
    <property type="protein sequence ID" value="ENSXETP00000074295"/>
    <property type="gene ID" value="ENSXETG00000007155"/>
</dbReference>
<comment type="similarity">
    <text evidence="2">Belongs to the STK11IP family.</text>
</comment>
<feature type="compositionally biased region" description="Pro residues" evidence="7">
    <location>
        <begin position="411"/>
        <end position="422"/>
    </location>
</feature>
<reference evidence="12" key="1">
    <citation type="journal article" date="2010" name="Science">
        <title>The genome of the Western clawed frog Xenopus tropicalis.</title>
        <authorList>
            <person name="Hellsten U."/>
            <person name="Harland R.M."/>
            <person name="Gilchrist M.J."/>
            <person name="Hendrix D."/>
            <person name="Jurka J."/>
            <person name="Kapitonov V."/>
            <person name="Ovcharenko I."/>
            <person name="Putnam N.H."/>
            <person name="Shu S."/>
            <person name="Taher L."/>
            <person name="Blitz I.L."/>
            <person name="Blumberg B."/>
            <person name="Dichmann D.S."/>
            <person name="Dubchak I."/>
            <person name="Amaya E."/>
            <person name="Detter J.C."/>
            <person name="Fletcher R."/>
            <person name="Gerhard D.S."/>
            <person name="Goodstein D."/>
            <person name="Graves T."/>
            <person name="Grigoriev I.V."/>
            <person name="Grimwood J."/>
            <person name="Kawashima T."/>
            <person name="Lindquist E."/>
            <person name="Lucas S.M."/>
            <person name="Mead P.E."/>
            <person name="Mitros T."/>
            <person name="Ogino H."/>
            <person name="Ohta Y."/>
            <person name="Poliakov A.V."/>
            <person name="Pollet N."/>
            <person name="Robert J."/>
            <person name="Salamov A."/>
            <person name="Sater A.K."/>
            <person name="Schmutz J."/>
            <person name="Terry A."/>
            <person name="Vize P.D."/>
            <person name="Warren W.C."/>
            <person name="Wells D."/>
            <person name="Wills A."/>
            <person name="Wilson R.K."/>
            <person name="Zimmerman L.B."/>
            <person name="Zorn A.M."/>
            <person name="Grainger R."/>
            <person name="Grammer T."/>
            <person name="Khokha M.K."/>
            <person name="Richardson P.M."/>
            <person name="Rokhsar D.S."/>
        </authorList>
    </citation>
    <scope>NUCLEOTIDE SEQUENCE [LARGE SCALE GENOMIC DNA]</scope>
    <source>
        <strain evidence="12">Nigerian</strain>
    </source>
</reference>
<proteinExistence type="inferred from homology"/>
<dbReference type="SMART" id="SM00365">
    <property type="entry name" value="LRR_SD22"/>
    <property type="match status" value="4"/>
</dbReference>
<dbReference type="GeneTree" id="ENSGT00940000158471"/>
<dbReference type="InterPro" id="IPR057676">
    <property type="entry name" value="PH_S11IP_C"/>
</dbReference>
<evidence type="ECO:0000256" key="5">
    <source>
        <dbReference type="ARBA" id="ARBA00022614"/>
    </source>
</evidence>
<evidence type="ECO:0000256" key="1">
    <source>
        <dbReference type="ARBA" id="ARBA00004496"/>
    </source>
</evidence>
<feature type="compositionally biased region" description="Pro residues" evidence="7">
    <location>
        <begin position="434"/>
        <end position="446"/>
    </location>
</feature>
<organism evidence="12">
    <name type="scientific">Xenopus tropicalis</name>
    <name type="common">Western clawed frog</name>
    <name type="synonym">Silurana tropicalis</name>
    <dbReference type="NCBI Taxonomy" id="8364"/>
    <lineage>
        <taxon>Eukaryota</taxon>
        <taxon>Metazoa</taxon>
        <taxon>Chordata</taxon>
        <taxon>Craniata</taxon>
        <taxon>Vertebrata</taxon>
        <taxon>Euteleostomi</taxon>
        <taxon>Amphibia</taxon>
        <taxon>Batrachia</taxon>
        <taxon>Anura</taxon>
        <taxon>Pipoidea</taxon>
        <taxon>Pipidae</taxon>
        <taxon>Xenopodinae</taxon>
        <taxon>Xenopus</taxon>
        <taxon>Silurana</taxon>
    </lineage>
</organism>
<feature type="domain" description="STK11-interacting protein C-terminal PH" evidence="11">
    <location>
        <begin position="927"/>
        <end position="1065"/>
    </location>
</feature>
<evidence type="ECO:0000256" key="2">
    <source>
        <dbReference type="ARBA" id="ARBA00008771"/>
    </source>
</evidence>
<dbReference type="Gene3D" id="3.80.10.10">
    <property type="entry name" value="Ribonuclease Inhibitor"/>
    <property type="match status" value="2"/>
</dbReference>
<name>A0A6I8QPR5_XENTR</name>
<dbReference type="Xenbase" id="XB-GENE-947946">
    <property type="gene designation" value="stk11ip"/>
</dbReference>
<dbReference type="InterPro" id="IPR032675">
    <property type="entry name" value="LRR_dom_sf"/>
</dbReference>
<dbReference type="InParanoid" id="A0A6I8QPR5"/>
<evidence type="ECO:0000259" key="11">
    <source>
        <dbReference type="Pfam" id="PF25624"/>
    </source>
</evidence>
<feature type="compositionally biased region" description="Polar residues" evidence="7">
    <location>
        <begin position="312"/>
        <end position="330"/>
    </location>
</feature>
<feature type="region of interest" description="Disordered" evidence="7">
    <location>
        <begin position="1094"/>
        <end position="1138"/>
    </location>
</feature>
<keyword evidence="6" id="KW-0677">Repeat</keyword>
<dbReference type="InterPro" id="IPR001611">
    <property type="entry name" value="Leu-rich_rpt"/>
</dbReference>
<evidence type="ECO:0000313" key="12">
    <source>
        <dbReference type="Ensembl" id="ENSXETP00000074295"/>
    </source>
</evidence>
<comment type="subcellular location">
    <subcellularLocation>
        <location evidence="1">Cytoplasm</location>
    </subcellularLocation>
</comment>
<dbReference type="AlphaFoldDB" id="A0A6I8QPR5"/>
<feature type="region of interest" description="Disordered" evidence="7">
    <location>
        <begin position="403"/>
        <end position="453"/>
    </location>
</feature>
<keyword evidence="4" id="KW-0963">Cytoplasm</keyword>
<dbReference type="InterPro" id="IPR057288">
    <property type="entry name" value="PH_PLEKHM2"/>
</dbReference>
<protein>
    <recommendedName>
        <fullName evidence="3">Serine/threonine-protein kinase 11-interacting protein</fullName>
    </recommendedName>
</protein>
<dbReference type="InterPro" id="IPR025875">
    <property type="entry name" value="Leu-rich_rpt_4"/>
</dbReference>
<evidence type="ECO:0000259" key="8">
    <source>
        <dbReference type="Pfam" id="PF15904"/>
    </source>
</evidence>
<feature type="domain" description="PLEKHM2 PH" evidence="9">
    <location>
        <begin position="782"/>
        <end position="909"/>
    </location>
</feature>
<reference evidence="12" key="2">
    <citation type="submission" date="2020-05" db="UniProtKB">
        <authorList>
            <consortium name="Ensembl"/>
        </authorList>
    </citation>
    <scope>IDENTIFICATION</scope>
</reference>
<evidence type="ECO:0000256" key="4">
    <source>
        <dbReference type="ARBA" id="ARBA00022490"/>
    </source>
</evidence>
<evidence type="ECO:0000256" key="3">
    <source>
        <dbReference type="ARBA" id="ARBA00020683"/>
    </source>
</evidence>
<dbReference type="GO" id="GO:0005737">
    <property type="term" value="C:cytoplasm"/>
    <property type="evidence" value="ECO:0007669"/>
    <property type="project" value="UniProtKB-SubCell"/>
</dbReference>